<evidence type="ECO:0000256" key="8">
    <source>
        <dbReference type="SAM" id="MobiDB-lite"/>
    </source>
</evidence>
<gene>
    <name evidence="11" type="primary">LOC117740926</name>
</gene>
<dbReference type="PANTHER" id="PTHR10649:SF17">
    <property type="entry name" value="ARYL HYDROCARBON RECEPTOR 2"/>
    <property type="match status" value="1"/>
</dbReference>
<dbReference type="Gene3D" id="4.10.280.10">
    <property type="entry name" value="Helix-loop-helix DNA-binding domain"/>
    <property type="match status" value="1"/>
</dbReference>
<keyword evidence="12" id="KW-1185">Reference proteome</keyword>
<evidence type="ECO:0000256" key="4">
    <source>
        <dbReference type="ARBA" id="ARBA00023159"/>
    </source>
</evidence>
<dbReference type="InterPro" id="IPR013767">
    <property type="entry name" value="PAS_fold"/>
</dbReference>
<dbReference type="KEGG" id="clum:117740926"/>
<dbReference type="CDD" id="cd00130">
    <property type="entry name" value="PAS"/>
    <property type="match status" value="2"/>
</dbReference>
<dbReference type="GeneTree" id="ENSGT00940000154486"/>
<dbReference type="GO" id="GO:0034751">
    <property type="term" value="C:aryl hydrocarbon receptor complex"/>
    <property type="evidence" value="ECO:0007669"/>
    <property type="project" value="TreeGrafter"/>
</dbReference>
<evidence type="ECO:0000313" key="12">
    <source>
        <dbReference type="Proteomes" id="UP000694565"/>
    </source>
</evidence>
<keyword evidence="4" id="KW-0010">Activator</keyword>
<dbReference type="PANTHER" id="PTHR10649">
    <property type="entry name" value="ARYL HYDROCARBON RECEPTOR"/>
    <property type="match status" value="1"/>
</dbReference>
<feature type="domain" description="PAS" evidence="9">
    <location>
        <begin position="108"/>
        <end position="178"/>
    </location>
</feature>
<dbReference type="FunFam" id="3.30.450.20:FF:000035">
    <property type="entry name" value="Aryl hydrocarbon receptor"/>
    <property type="match status" value="1"/>
</dbReference>
<evidence type="ECO:0000259" key="9">
    <source>
        <dbReference type="PROSITE" id="PS50112"/>
    </source>
</evidence>
<dbReference type="FunFam" id="3.30.450.20:FF:000019">
    <property type="entry name" value="Aryl hydrocarbon receptor 1"/>
    <property type="match status" value="1"/>
</dbReference>
<dbReference type="SUPFAM" id="SSF47459">
    <property type="entry name" value="HLH, helix-loop-helix DNA-binding domain"/>
    <property type="match status" value="1"/>
</dbReference>
<evidence type="ECO:0000256" key="1">
    <source>
        <dbReference type="ARBA" id="ARBA00004123"/>
    </source>
</evidence>
<dbReference type="InterPro" id="IPR011598">
    <property type="entry name" value="bHLH_dom"/>
</dbReference>
<evidence type="ECO:0008006" key="13">
    <source>
        <dbReference type="Google" id="ProtNLM"/>
    </source>
</evidence>
<dbReference type="CDD" id="cd19696">
    <property type="entry name" value="bHLH-PAS_AhR_like"/>
    <property type="match status" value="1"/>
</dbReference>
<keyword evidence="3" id="KW-0238">DNA-binding</keyword>
<dbReference type="GO" id="GO:0004879">
    <property type="term" value="F:nuclear receptor activity"/>
    <property type="evidence" value="ECO:0007669"/>
    <property type="project" value="TreeGrafter"/>
</dbReference>
<dbReference type="InterPro" id="IPR035965">
    <property type="entry name" value="PAS-like_dom_sf"/>
</dbReference>
<evidence type="ECO:0000256" key="5">
    <source>
        <dbReference type="ARBA" id="ARBA00023163"/>
    </source>
</evidence>
<keyword evidence="2" id="KW-0805">Transcription regulation</keyword>
<dbReference type="InterPro" id="IPR000014">
    <property type="entry name" value="PAS"/>
</dbReference>
<feature type="domain" description="BHLH" evidence="10">
    <location>
        <begin position="22"/>
        <end position="75"/>
    </location>
</feature>
<evidence type="ECO:0000256" key="3">
    <source>
        <dbReference type="ARBA" id="ARBA00023125"/>
    </source>
</evidence>
<dbReference type="AlphaFoldDB" id="A0A8C3G6J5"/>
<dbReference type="Pfam" id="PF00989">
    <property type="entry name" value="PAS"/>
    <property type="match status" value="1"/>
</dbReference>
<evidence type="ECO:0000259" key="10">
    <source>
        <dbReference type="PROSITE" id="PS50888"/>
    </source>
</evidence>
<evidence type="ECO:0000256" key="2">
    <source>
        <dbReference type="ARBA" id="ARBA00023015"/>
    </source>
</evidence>
<feature type="compositionally biased region" description="Polar residues" evidence="8">
    <location>
        <begin position="767"/>
        <end position="794"/>
    </location>
</feature>
<sequence length="961" mass="104056">MPGNSGLYAGKRRKKPVQKSAEPPAAKANPSKRHRDRLNGELERLTGLLPFSEEVRGRLDKLSVLRLSVGYLKAKSYFNASLQKHVRSAPLASANGRKEQSVSLDGVSFSEGELLLQALNGFVLVVTTDGTIFYTSPTIQDFLGFHQSDVLHQSVHDLIHTEDREMFRCQLHFALKPSDSHSDVRAQGGQSSSKAWSRSVSSLPQYVPPENSSFLDRSFCCRLRCLLDNTSGFLALNFNGRLKYLHLQGSTFPPQLALFAIATPLQPPSIMAIRTKTLIFQTKHRMDFAPLGIDTRGKQVLGYTEIELLTTGSGYQFIHAADMMYCADNHLRMIKTGDSGFTFFRLLTKVGRWLWVQANARIVFKGGRPDFIIARQKSLTNEEGEEHLHQRRQQLPFNLATGEGVLYDVALEPIPGLPGSGSPGTAEPATENPASLLGSLHRQDHSVYSQPQEPSAQLPIFTQIEDPDLERPQSTLEQAFLDSHAVLSVPSQTRGSRSITGDLTSESMIDSLQQILEDIVDGGLEGLDVEETELRDWESTLARLSDERDDVSSELNHILANDVFSYVEEALRRETAQGSLHVNKLSIQGQHPGTVFSNDAWRQTTNATSVFAEQAPFGDVEHAPNGDVEQAPFGDVEHAPNGDVEQAPFGDVEHAPNGDVEQAPFGDVEHAPNGDVEQAPFGDVEHAPNGDVEQAPFGDVEHAPNGDVEQAPFGDVEHAPNGDVEQAPFGDALGAAGYSVAHKRCRNAPRGHSSSPWPPGSSSSSSHRCGNQTASTQSCPAAGTQRSRPPSVQHTDGFHSSGRGSNQTVQYTLTGSQQLQSPSAWQQFHHHTSTHSSHATRSSGSCMYEKREGGEPDAGPLLGPSCSRGTANVLFVRPRASTTGGDLGPGMAQAMAAGCTDVDNVGFGSQFPPESGSIQSSFFCWTGDAQIPKVSLNGVIDPFAFSALPTGSINLPQNDGT</sequence>
<feature type="compositionally biased region" description="Low complexity" evidence="8">
    <location>
        <begin position="834"/>
        <end position="843"/>
    </location>
</feature>
<dbReference type="InterPro" id="IPR039091">
    <property type="entry name" value="AHR/AHRR"/>
</dbReference>
<dbReference type="SUPFAM" id="SSF55785">
    <property type="entry name" value="PYP-like sensor domain (PAS domain)"/>
    <property type="match status" value="2"/>
</dbReference>
<feature type="region of interest" description="Disordered" evidence="8">
    <location>
        <begin position="1"/>
        <end position="34"/>
    </location>
</feature>
<evidence type="ECO:0000313" key="11">
    <source>
        <dbReference type="Ensembl" id="ENSCLMP00005038195.1"/>
    </source>
</evidence>
<comment type="subcellular location">
    <subcellularLocation>
        <location evidence="1">Nucleus</location>
    </subcellularLocation>
</comment>
<dbReference type="Gene3D" id="3.30.450.20">
    <property type="entry name" value="PAS domain"/>
    <property type="match status" value="2"/>
</dbReference>
<keyword evidence="6" id="KW-0539">Nucleus</keyword>
<evidence type="ECO:0000256" key="7">
    <source>
        <dbReference type="SAM" id="Coils"/>
    </source>
</evidence>
<proteinExistence type="predicted"/>
<dbReference type="Ensembl" id="ENSCLMT00005039668.1">
    <property type="protein sequence ID" value="ENSCLMP00005038195.1"/>
    <property type="gene ID" value="ENSCLMG00005018124.1"/>
</dbReference>
<keyword evidence="7" id="KW-0175">Coiled coil</keyword>
<dbReference type="RefSeq" id="XP_034403480.1">
    <property type="nucleotide sequence ID" value="XM_034547589.1"/>
</dbReference>
<dbReference type="InterPro" id="IPR013655">
    <property type="entry name" value="PAS_fold_3"/>
</dbReference>
<organism evidence="11 12">
    <name type="scientific">Cyclopterus lumpus</name>
    <name type="common">Lumpsucker</name>
    <dbReference type="NCBI Taxonomy" id="8103"/>
    <lineage>
        <taxon>Eukaryota</taxon>
        <taxon>Metazoa</taxon>
        <taxon>Chordata</taxon>
        <taxon>Craniata</taxon>
        <taxon>Vertebrata</taxon>
        <taxon>Euteleostomi</taxon>
        <taxon>Actinopterygii</taxon>
        <taxon>Neopterygii</taxon>
        <taxon>Teleostei</taxon>
        <taxon>Neoteleostei</taxon>
        <taxon>Acanthomorphata</taxon>
        <taxon>Eupercaria</taxon>
        <taxon>Perciformes</taxon>
        <taxon>Cottioidei</taxon>
        <taxon>Cottales</taxon>
        <taxon>Cyclopteridae</taxon>
        <taxon>Cyclopterus</taxon>
    </lineage>
</organism>
<feature type="region of interest" description="Disordered" evidence="8">
    <location>
        <begin position="746"/>
        <end position="863"/>
    </location>
</feature>
<dbReference type="Proteomes" id="UP000694565">
    <property type="component" value="Unplaced"/>
</dbReference>
<keyword evidence="5" id="KW-0804">Transcription</keyword>
<dbReference type="PROSITE" id="PS50112">
    <property type="entry name" value="PAS"/>
    <property type="match status" value="1"/>
</dbReference>
<feature type="coiled-coil region" evidence="7">
    <location>
        <begin position="527"/>
        <end position="561"/>
    </location>
</feature>
<feature type="compositionally biased region" description="Polar residues" evidence="8">
    <location>
        <begin position="802"/>
        <end position="826"/>
    </location>
</feature>
<dbReference type="OrthoDB" id="6099906at2759"/>
<evidence type="ECO:0000256" key="6">
    <source>
        <dbReference type="ARBA" id="ARBA00023242"/>
    </source>
</evidence>
<name>A0A8C3G6J5_CYCLU</name>
<reference evidence="11" key="1">
    <citation type="submission" date="2025-08" db="UniProtKB">
        <authorList>
            <consortium name="Ensembl"/>
        </authorList>
    </citation>
    <scope>IDENTIFICATION</scope>
</reference>
<dbReference type="GO" id="GO:0000976">
    <property type="term" value="F:transcription cis-regulatory region binding"/>
    <property type="evidence" value="ECO:0007669"/>
    <property type="project" value="TreeGrafter"/>
</dbReference>
<dbReference type="PROSITE" id="PS50888">
    <property type="entry name" value="BHLH"/>
    <property type="match status" value="1"/>
</dbReference>
<protein>
    <recommendedName>
        <fullName evidence="13">Aryl hydrocarbon receptor</fullName>
    </recommendedName>
</protein>
<dbReference type="InterPro" id="IPR036638">
    <property type="entry name" value="HLH_DNA-bd_sf"/>
</dbReference>
<dbReference type="GO" id="GO:0005634">
    <property type="term" value="C:nucleus"/>
    <property type="evidence" value="ECO:0007669"/>
    <property type="project" value="UniProtKB-SubCell"/>
</dbReference>
<dbReference type="Pfam" id="PF08447">
    <property type="entry name" value="PAS_3"/>
    <property type="match status" value="1"/>
</dbReference>
<reference evidence="11" key="2">
    <citation type="submission" date="2025-09" db="UniProtKB">
        <authorList>
            <consortium name="Ensembl"/>
        </authorList>
    </citation>
    <scope>IDENTIFICATION</scope>
</reference>
<dbReference type="SMART" id="SM00091">
    <property type="entry name" value="PAS"/>
    <property type="match status" value="2"/>
</dbReference>
<dbReference type="GO" id="GO:0006805">
    <property type="term" value="P:xenobiotic metabolic process"/>
    <property type="evidence" value="ECO:0007669"/>
    <property type="project" value="InterPro"/>
</dbReference>
<dbReference type="GeneID" id="117740926"/>
<accession>A0A8C3G6J5</accession>
<feature type="region of interest" description="Disordered" evidence="8">
    <location>
        <begin position="618"/>
        <end position="730"/>
    </location>
</feature>
<dbReference type="GO" id="GO:0046983">
    <property type="term" value="F:protein dimerization activity"/>
    <property type="evidence" value="ECO:0007669"/>
    <property type="project" value="InterPro"/>
</dbReference>